<dbReference type="Proteomes" id="UP001145114">
    <property type="component" value="Unassembled WGS sequence"/>
</dbReference>
<accession>A0ACC1HLJ9</accession>
<dbReference type="EMBL" id="JAMZIH010004439">
    <property type="protein sequence ID" value="KAJ1676270.1"/>
    <property type="molecule type" value="Genomic_DNA"/>
</dbReference>
<feature type="non-terminal residue" evidence="1">
    <location>
        <position position="217"/>
    </location>
</feature>
<proteinExistence type="predicted"/>
<dbReference type="EC" id="6.1.1.7" evidence="1"/>
<sequence>SIEISKQRRGGNGTNEQVVLDVHAIAKLNDNPDVPQTNDSYKYRSGPIDATIKAIFVDKEFVNTVDKSLDTNPDDAPTFGIILDKTNFYAESGGQEYDTGVIITASGAEFSVEDVQVYGGFVLHTGFLKSGSISVGDEAECQYNELRRFPIRHNHTATHILNFALREVLTDDSPDQRGSLVAPDRLRFDFSYKNAITPEQLDRIEQITNENIKQNLT</sequence>
<name>A0ACC1HLJ9_9FUNG</name>
<keyword evidence="2" id="KW-1185">Reference proteome</keyword>
<comment type="caution">
    <text evidence="1">The sequence shown here is derived from an EMBL/GenBank/DDBJ whole genome shotgun (WGS) entry which is preliminary data.</text>
</comment>
<evidence type="ECO:0000313" key="1">
    <source>
        <dbReference type="EMBL" id="KAJ1676270.1"/>
    </source>
</evidence>
<evidence type="ECO:0000313" key="2">
    <source>
        <dbReference type="Proteomes" id="UP001145114"/>
    </source>
</evidence>
<organism evidence="1 2">
    <name type="scientific">Spiromyces aspiralis</name>
    <dbReference type="NCBI Taxonomy" id="68401"/>
    <lineage>
        <taxon>Eukaryota</taxon>
        <taxon>Fungi</taxon>
        <taxon>Fungi incertae sedis</taxon>
        <taxon>Zoopagomycota</taxon>
        <taxon>Kickxellomycotina</taxon>
        <taxon>Kickxellomycetes</taxon>
        <taxon>Kickxellales</taxon>
        <taxon>Kickxellaceae</taxon>
        <taxon>Spiromyces</taxon>
    </lineage>
</organism>
<gene>
    <name evidence="1" type="primary">ALA1_3</name>
    <name evidence="1" type="ORF">EV182_008525</name>
</gene>
<feature type="non-terminal residue" evidence="1">
    <location>
        <position position="1"/>
    </location>
</feature>
<protein>
    <submittedName>
        <fullName evidence="1">Alanine--tRNA ligase</fullName>
        <ecNumber evidence="1">6.1.1.7</ecNumber>
    </submittedName>
</protein>
<keyword evidence="1" id="KW-0436">Ligase</keyword>
<reference evidence="1" key="1">
    <citation type="submission" date="2022-06" db="EMBL/GenBank/DDBJ databases">
        <title>Phylogenomic reconstructions and comparative analyses of Kickxellomycotina fungi.</title>
        <authorList>
            <person name="Reynolds N.K."/>
            <person name="Stajich J.E."/>
            <person name="Barry K."/>
            <person name="Grigoriev I.V."/>
            <person name="Crous P."/>
            <person name="Smith M.E."/>
        </authorList>
    </citation>
    <scope>NUCLEOTIDE SEQUENCE</scope>
    <source>
        <strain evidence="1">RSA 2271</strain>
    </source>
</reference>